<proteinExistence type="predicted"/>
<name>A0A4T2CEL1_9MICO</name>
<dbReference type="RefSeq" id="WP_136640283.1">
    <property type="nucleotide sequence ID" value="NZ_QYRT01000001.1"/>
</dbReference>
<dbReference type="Proteomes" id="UP000306192">
    <property type="component" value="Unassembled WGS sequence"/>
</dbReference>
<comment type="caution">
    <text evidence="1">The sequence shown here is derived from an EMBL/GenBank/DDBJ whole genome shotgun (WGS) entry which is preliminary data.</text>
</comment>
<gene>
    <name evidence="1" type="ORF">D4765_00650</name>
</gene>
<sequence>MRSKVTLFFVVVIGFAAYTLGAKAGKARYKEIATTASTFWNDPKVQKARKQAVKTAKKATADASDAAEKAAKKAAKRAKKRFS</sequence>
<organism evidence="1 2">
    <name type="scientific">Subtercola vilae</name>
    <dbReference type="NCBI Taxonomy" id="2056433"/>
    <lineage>
        <taxon>Bacteria</taxon>
        <taxon>Bacillati</taxon>
        <taxon>Actinomycetota</taxon>
        <taxon>Actinomycetes</taxon>
        <taxon>Micrococcales</taxon>
        <taxon>Microbacteriaceae</taxon>
        <taxon>Subtercola</taxon>
    </lineage>
</organism>
<evidence type="ECO:0000313" key="2">
    <source>
        <dbReference type="Proteomes" id="UP000306192"/>
    </source>
</evidence>
<accession>A0A4T2CEL1</accession>
<reference evidence="1 2" key="1">
    <citation type="journal article" date="2019" name="Microorganisms">
        <title>Systematic Affiliation and Genome Analysis of Subtercola vilae DB165(T) with Particular Emphasis on Cold Adaptation of an Isolate from a High-Altitude Cold Volcano Lake.</title>
        <authorList>
            <person name="Villalobos A.S."/>
            <person name="Wiese J."/>
            <person name="Imhoff J.F."/>
            <person name="Dorador C."/>
            <person name="Keller A."/>
            <person name="Hentschel U."/>
        </authorList>
    </citation>
    <scope>NUCLEOTIDE SEQUENCE [LARGE SCALE GENOMIC DNA]</scope>
    <source>
        <strain evidence="1 2">DB165</strain>
    </source>
</reference>
<evidence type="ECO:0008006" key="3">
    <source>
        <dbReference type="Google" id="ProtNLM"/>
    </source>
</evidence>
<evidence type="ECO:0000313" key="1">
    <source>
        <dbReference type="EMBL" id="TIH40946.1"/>
    </source>
</evidence>
<keyword evidence="2" id="KW-1185">Reference proteome</keyword>
<dbReference type="AlphaFoldDB" id="A0A4T2CEL1"/>
<dbReference type="OrthoDB" id="5125216at2"/>
<dbReference type="EMBL" id="QYRT01000001">
    <property type="protein sequence ID" value="TIH40946.1"/>
    <property type="molecule type" value="Genomic_DNA"/>
</dbReference>
<protein>
    <recommendedName>
        <fullName evidence="3">YtxH domain-containing protein</fullName>
    </recommendedName>
</protein>